<keyword evidence="2 7" id="KW-0813">Transport</keyword>
<evidence type="ECO:0000256" key="1">
    <source>
        <dbReference type="ARBA" id="ARBA00004651"/>
    </source>
</evidence>
<dbReference type="RefSeq" id="WP_092557510.1">
    <property type="nucleotide sequence ID" value="NZ_FNPZ01000005.1"/>
</dbReference>
<feature type="transmembrane region" description="Helical" evidence="7">
    <location>
        <begin position="281"/>
        <end position="307"/>
    </location>
</feature>
<evidence type="ECO:0000256" key="7">
    <source>
        <dbReference type="RuleBase" id="RU363032"/>
    </source>
</evidence>
<dbReference type="PANTHER" id="PTHR43163:SF3">
    <property type="entry name" value="PEPTIDE ABC TRANSPORTER PERMEASE PROTEIN"/>
    <property type="match status" value="1"/>
</dbReference>
<evidence type="ECO:0000313" key="10">
    <source>
        <dbReference type="Proteomes" id="UP000198891"/>
    </source>
</evidence>
<comment type="similarity">
    <text evidence="7">Belongs to the binding-protein-dependent transport system permease family.</text>
</comment>
<feature type="transmembrane region" description="Helical" evidence="7">
    <location>
        <begin position="174"/>
        <end position="200"/>
    </location>
</feature>
<dbReference type="Gene3D" id="1.10.3720.10">
    <property type="entry name" value="MetI-like"/>
    <property type="match status" value="1"/>
</dbReference>
<feature type="transmembrane region" description="Helical" evidence="7">
    <location>
        <begin position="97"/>
        <end position="119"/>
    </location>
</feature>
<feature type="transmembrane region" description="Helical" evidence="7">
    <location>
        <begin position="239"/>
        <end position="261"/>
    </location>
</feature>
<keyword evidence="10" id="KW-1185">Reference proteome</keyword>
<dbReference type="Pfam" id="PF19300">
    <property type="entry name" value="BPD_transp_1_N"/>
    <property type="match status" value="1"/>
</dbReference>
<keyword evidence="4 7" id="KW-0812">Transmembrane</keyword>
<dbReference type="EMBL" id="FNPZ01000005">
    <property type="protein sequence ID" value="SDZ49224.1"/>
    <property type="molecule type" value="Genomic_DNA"/>
</dbReference>
<feature type="domain" description="ABC transmembrane type-1" evidence="8">
    <location>
        <begin position="95"/>
        <end position="304"/>
    </location>
</feature>
<keyword evidence="3" id="KW-1003">Cell membrane</keyword>
<feature type="transmembrane region" description="Helical" evidence="7">
    <location>
        <begin position="12"/>
        <end position="30"/>
    </location>
</feature>
<dbReference type="AlphaFoldDB" id="A0A1H3TG73"/>
<evidence type="ECO:0000256" key="4">
    <source>
        <dbReference type="ARBA" id="ARBA00022692"/>
    </source>
</evidence>
<gene>
    <name evidence="9" type="ORF">SAMN05216554_4199</name>
</gene>
<dbReference type="SUPFAM" id="SSF161098">
    <property type="entry name" value="MetI-like"/>
    <property type="match status" value="1"/>
</dbReference>
<evidence type="ECO:0000313" key="9">
    <source>
        <dbReference type="EMBL" id="SDZ49224.1"/>
    </source>
</evidence>
<comment type="subcellular location">
    <subcellularLocation>
        <location evidence="1 7">Cell membrane</location>
        <topology evidence="1 7">Multi-pass membrane protein</topology>
    </subcellularLocation>
</comment>
<dbReference type="Pfam" id="PF00528">
    <property type="entry name" value="BPD_transp_1"/>
    <property type="match status" value="1"/>
</dbReference>
<dbReference type="InterPro" id="IPR035906">
    <property type="entry name" value="MetI-like_sf"/>
</dbReference>
<accession>A0A1H3TG73</accession>
<dbReference type="InterPro" id="IPR000515">
    <property type="entry name" value="MetI-like"/>
</dbReference>
<reference evidence="9 10" key="1">
    <citation type="submission" date="2016-10" db="EMBL/GenBank/DDBJ databases">
        <authorList>
            <person name="de Groot N.N."/>
        </authorList>
    </citation>
    <scope>NUCLEOTIDE SEQUENCE [LARGE SCALE GENOMIC DNA]</scope>
    <source>
        <strain evidence="9 10">CGMCC 4.3491</strain>
    </source>
</reference>
<dbReference type="Proteomes" id="UP000198891">
    <property type="component" value="Unassembled WGS sequence"/>
</dbReference>
<proteinExistence type="inferred from homology"/>
<dbReference type="OrthoDB" id="9778910at2"/>
<dbReference type="PROSITE" id="PS50928">
    <property type="entry name" value="ABC_TM1"/>
    <property type="match status" value="1"/>
</dbReference>
<dbReference type="CDD" id="cd06261">
    <property type="entry name" value="TM_PBP2"/>
    <property type="match status" value="1"/>
</dbReference>
<evidence type="ECO:0000256" key="3">
    <source>
        <dbReference type="ARBA" id="ARBA00022475"/>
    </source>
</evidence>
<organism evidence="9 10">
    <name type="scientific">Herbiconiux ginsengi</name>
    <dbReference type="NCBI Taxonomy" id="381665"/>
    <lineage>
        <taxon>Bacteria</taxon>
        <taxon>Bacillati</taxon>
        <taxon>Actinomycetota</taxon>
        <taxon>Actinomycetes</taxon>
        <taxon>Micrococcales</taxon>
        <taxon>Microbacteriaceae</taxon>
        <taxon>Herbiconiux</taxon>
    </lineage>
</organism>
<dbReference type="GO" id="GO:0005886">
    <property type="term" value="C:plasma membrane"/>
    <property type="evidence" value="ECO:0007669"/>
    <property type="project" value="UniProtKB-SubCell"/>
</dbReference>
<dbReference type="PANTHER" id="PTHR43163">
    <property type="entry name" value="DIPEPTIDE TRANSPORT SYSTEM PERMEASE PROTEIN DPPB-RELATED"/>
    <property type="match status" value="1"/>
</dbReference>
<evidence type="ECO:0000256" key="2">
    <source>
        <dbReference type="ARBA" id="ARBA00022448"/>
    </source>
</evidence>
<name>A0A1H3TG73_9MICO</name>
<dbReference type="STRING" id="381665.SAMN05216554_4199"/>
<dbReference type="InterPro" id="IPR045621">
    <property type="entry name" value="BPD_transp_1_N"/>
</dbReference>
<evidence type="ECO:0000259" key="8">
    <source>
        <dbReference type="PROSITE" id="PS50928"/>
    </source>
</evidence>
<keyword evidence="5 7" id="KW-1133">Transmembrane helix</keyword>
<evidence type="ECO:0000256" key="6">
    <source>
        <dbReference type="ARBA" id="ARBA00023136"/>
    </source>
</evidence>
<protein>
    <submittedName>
        <fullName evidence="9">Peptide/nickel transport system permease protein</fullName>
    </submittedName>
</protein>
<evidence type="ECO:0000256" key="5">
    <source>
        <dbReference type="ARBA" id="ARBA00022989"/>
    </source>
</evidence>
<keyword evidence="6 7" id="KW-0472">Membrane</keyword>
<dbReference type="GO" id="GO:0055085">
    <property type="term" value="P:transmembrane transport"/>
    <property type="evidence" value="ECO:0007669"/>
    <property type="project" value="InterPro"/>
</dbReference>
<feature type="transmembrane region" description="Helical" evidence="7">
    <location>
        <begin position="140"/>
        <end position="162"/>
    </location>
</feature>
<sequence>MIAFVLRRIATGVVLLFVVTTLTFFTIQLADIPVARNILGSSATPEQVAALNAQLGLDRSALEQYWSWITAAVRGDFGVSYFTNEPVAAALENRLPVTLSIVLLALIFTVVFSLLLGVTAASRAGGTVDRVLQAVSTVSYVFPPIILGILLVLVFSITLHLVPATGYVPIGTSFIGWFGSVLLPAVTLMFASIASVAGQIRGSMIDELRRDYVRTLRSRGVPEGTILLKYTLRNAASPALTTLSLQFIGMIGGALFIERIFALSGFGTYSFNSAVQGDLPAILGVVTFSVILVVIMNLLVDLVNGWLNPKARIQ</sequence>